<feature type="compositionally biased region" description="Basic and acidic residues" evidence="1">
    <location>
        <begin position="1"/>
        <end position="42"/>
    </location>
</feature>
<feature type="region of interest" description="Disordered" evidence="1">
    <location>
        <begin position="1"/>
        <end position="64"/>
    </location>
</feature>
<proteinExistence type="predicted"/>
<feature type="compositionally biased region" description="Basic and acidic residues" evidence="1">
    <location>
        <begin position="53"/>
        <end position="64"/>
    </location>
</feature>
<evidence type="ECO:0000313" key="3">
    <source>
        <dbReference type="Proteomes" id="UP000186781"/>
    </source>
</evidence>
<accession>A0ABX3F0Q0</accession>
<name>A0ABX3F0Q0_ACTNA</name>
<comment type="caution">
    <text evidence="2">The sequence shown here is derived from an EMBL/GenBank/DDBJ whole genome shotgun (WGS) entry which is preliminary data.</text>
</comment>
<gene>
    <name evidence="2" type="ORF">BKH13_05695</name>
</gene>
<reference evidence="2 3" key="1">
    <citation type="submission" date="2016-12" db="EMBL/GenBank/DDBJ databases">
        <title>Genomic comparison of strains in the 'Actinomyces naeslundii' group.</title>
        <authorList>
            <person name="Mughal S.R."/>
            <person name="Do T."/>
            <person name="Gilbert S.C."/>
            <person name="Witherden E.A."/>
            <person name="Didelot X."/>
            <person name="Beighton D."/>
        </authorList>
    </citation>
    <scope>NUCLEOTIDE SEQUENCE [LARGE SCALE GENOMIC DNA]</scope>
    <source>
        <strain evidence="2 3">WE6B-3</strain>
    </source>
</reference>
<organism evidence="2 3">
    <name type="scientific">Actinomyces naeslundii</name>
    <dbReference type="NCBI Taxonomy" id="1655"/>
    <lineage>
        <taxon>Bacteria</taxon>
        <taxon>Bacillati</taxon>
        <taxon>Actinomycetota</taxon>
        <taxon>Actinomycetes</taxon>
        <taxon>Actinomycetales</taxon>
        <taxon>Actinomycetaceae</taxon>
        <taxon>Actinomyces</taxon>
    </lineage>
</organism>
<protein>
    <submittedName>
        <fullName evidence="2">Uncharacterized protein</fullName>
    </submittedName>
</protein>
<evidence type="ECO:0000256" key="1">
    <source>
        <dbReference type="SAM" id="MobiDB-lite"/>
    </source>
</evidence>
<evidence type="ECO:0000313" key="2">
    <source>
        <dbReference type="EMBL" id="OLO83897.1"/>
    </source>
</evidence>
<dbReference type="EMBL" id="MSKX01000016">
    <property type="protein sequence ID" value="OLO83897.1"/>
    <property type="molecule type" value="Genomic_DNA"/>
</dbReference>
<sequence length="87" mass="10064">MPNSARHDPRLDAGYDAFGHHEHRSNAQRERFRLHDVRDEGSTRVPRPLPGAGREDKDLPLKEDSPRIRISHLRGITNRSRRVVLDP</sequence>
<dbReference type="Proteomes" id="UP000186781">
    <property type="component" value="Unassembled WGS sequence"/>
</dbReference>
<keyword evidence="3" id="KW-1185">Reference proteome</keyword>